<accession>A0A1W6N1C6</accession>
<protein>
    <recommendedName>
        <fullName evidence="3">DUF1993 domain-containing protein</fullName>
    </recommendedName>
</protein>
<dbReference type="STRING" id="655015.B1812_13195"/>
<dbReference type="EMBL" id="CP019948">
    <property type="protein sequence ID" value="ARN83629.1"/>
    <property type="molecule type" value="Genomic_DNA"/>
</dbReference>
<gene>
    <name evidence="1" type="ORF">B1812_13195</name>
</gene>
<evidence type="ECO:0000313" key="1">
    <source>
        <dbReference type="EMBL" id="ARN83629.1"/>
    </source>
</evidence>
<dbReference type="AlphaFoldDB" id="A0A1W6N1C6"/>
<organism evidence="1 2">
    <name type="scientific">Methylocystis bryophila</name>
    <dbReference type="NCBI Taxonomy" id="655015"/>
    <lineage>
        <taxon>Bacteria</taxon>
        <taxon>Pseudomonadati</taxon>
        <taxon>Pseudomonadota</taxon>
        <taxon>Alphaproteobacteria</taxon>
        <taxon>Hyphomicrobiales</taxon>
        <taxon>Methylocystaceae</taxon>
        <taxon>Methylocystis</taxon>
    </lineage>
</organism>
<dbReference type="InterPro" id="IPR018531">
    <property type="entry name" value="DUF1993"/>
</dbReference>
<dbReference type="OrthoDB" id="338237at2"/>
<reference evidence="1 2" key="1">
    <citation type="submission" date="2017-02" db="EMBL/GenBank/DDBJ databases">
        <authorList>
            <person name="Peterson S.W."/>
        </authorList>
    </citation>
    <scope>NUCLEOTIDE SEQUENCE [LARGE SCALE GENOMIC DNA]</scope>
    <source>
        <strain evidence="1 2">S285</strain>
    </source>
</reference>
<dbReference type="InterPro" id="IPR034660">
    <property type="entry name" value="DinB/YfiT-like"/>
</dbReference>
<evidence type="ECO:0000313" key="2">
    <source>
        <dbReference type="Proteomes" id="UP000193978"/>
    </source>
</evidence>
<dbReference type="SUPFAM" id="SSF109854">
    <property type="entry name" value="DinB/YfiT-like putative metalloenzymes"/>
    <property type="match status" value="1"/>
</dbReference>
<dbReference type="RefSeq" id="WP_085773704.1">
    <property type="nucleotide sequence ID" value="NZ_AP027149.1"/>
</dbReference>
<evidence type="ECO:0008006" key="3">
    <source>
        <dbReference type="Google" id="ProtNLM"/>
    </source>
</evidence>
<dbReference type="Pfam" id="PF09351">
    <property type="entry name" value="DUF1993"/>
    <property type="match status" value="1"/>
</dbReference>
<dbReference type="KEGG" id="mbry:B1812_13195"/>
<dbReference type="PANTHER" id="PTHR36922">
    <property type="entry name" value="BLL2446 PROTEIN"/>
    <property type="match status" value="1"/>
</dbReference>
<sequence length="175" mass="19003">MSYSMSRASLPAFKLGLTALSSLLDKAAAFCAARKIDDAVILQARLAPDMFAFVRQVQTTADITKNGVSRLAGVEPPRYADDETTVAQLKDRVDATLRYLETISAAKIDASEAREIVFPIGPDAKASMKGDDYLAQFMLPNFYFHLAAAYAILRHNGVEIGKRDFLGAISLTPLA</sequence>
<proteinExistence type="predicted"/>
<dbReference type="PANTHER" id="PTHR36922:SF1">
    <property type="entry name" value="DUF1993 DOMAIN-CONTAINING PROTEIN"/>
    <property type="match status" value="1"/>
</dbReference>
<keyword evidence="2" id="KW-1185">Reference proteome</keyword>
<dbReference type="Proteomes" id="UP000193978">
    <property type="component" value="Chromosome"/>
</dbReference>
<dbReference type="Gene3D" id="1.20.120.450">
    <property type="entry name" value="dinb family like domain"/>
    <property type="match status" value="1"/>
</dbReference>
<name>A0A1W6N1C6_9HYPH</name>